<protein>
    <recommendedName>
        <fullName evidence="3">Prevent-host-death protein</fullName>
    </recommendedName>
</protein>
<dbReference type="EMBL" id="JACXAE010000120">
    <property type="protein sequence ID" value="MBD2778082.1"/>
    <property type="molecule type" value="Genomic_DNA"/>
</dbReference>
<sequence length="79" mass="9093">MTKVIEALQSAQFLVDANGQRIAVQLSLTAWETLLNWIEDQEDKAIIKEALPKLQSLRKHSENPDWVDWSAVKDTWDSE</sequence>
<proteinExistence type="predicted"/>
<organism evidence="1 2">
    <name type="scientific">Iningainema tapete BLCC-T55</name>
    <dbReference type="NCBI Taxonomy" id="2748662"/>
    <lineage>
        <taxon>Bacteria</taxon>
        <taxon>Bacillati</taxon>
        <taxon>Cyanobacteriota</taxon>
        <taxon>Cyanophyceae</taxon>
        <taxon>Nostocales</taxon>
        <taxon>Scytonemataceae</taxon>
        <taxon>Iningainema tapete</taxon>
    </lineage>
</organism>
<evidence type="ECO:0000313" key="2">
    <source>
        <dbReference type="Proteomes" id="UP000629098"/>
    </source>
</evidence>
<comment type="caution">
    <text evidence="1">The sequence shown here is derived from an EMBL/GenBank/DDBJ whole genome shotgun (WGS) entry which is preliminary data.</text>
</comment>
<accession>A0A8J7BZP2</accession>
<reference evidence="1" key="1">
    <citation type="submission" date="2020-09" db="EMBL/GenBank/DDBJ databases">
        <title>Iningainema tapete sp. nov. (Scytonemataceae, Cyanobacteria) from greenhouses in central Florida (USA) produces two types of nodularin with biosynthetic potential for microcystin-LR and anabaenopeptins.</title>
        <authorList>
            <person name="Berthold D.E."/>
            <person name="Lefler F.W."/>
            <person name="Huang I.-S."/>
            <person name="Abdulla H."/>
            <person name="Zimba P.V."/>
            <person name="Laughinghouse H.D. IV."/>
        </authorList>
    </citation>
    <scope>NUCLEOTIDE SEQUENCE</scope>
    <source>
        <strain evidence="1">BLCCT55</strain>
    </source>
</reference>
<evidence type="ECO:0000313" key="1">
    <source>
        <dbReference type="EMBL" id="MBD2778082.1"/>
    </source>
</evidence>
<dbReference type="RefSeq" id="WP_190837363.1">
    <property type="nucleotide sequence ID" value="NZ_CAWPPI010000120.1"/>
</dbReference>
<dbReference type="AlphaFoldDB" id="A0A8J7BZP2"/>
<dbReference type="Proteomes" id="UP000629098">
    <property type="component" value="Unassembled WGS sequence"/>
</dbReference>
<name>A0A8J7BZP2_9CYAN</name>
<evidence type="ECO:0008006" key="3">
    <source>
        <dbReference type="Google" id="ProtNLM"/>
    </source>
</evidence>
<gene>
    <name evidence="1" type="ORF">ICL16_40080</name>
</gene>
<keyword evidence="2" id="KW-1185">Reference proteome</keyword>